<dbReference type="Proteomes" id="UP001257739">
    <property type="component" value="Unassembled WGS sequence"/>
</dbReference>
<gene>
    <name evidence="1" type="ORF">J2X11_001534</name>
</gene>
<keyword evidence="2" id="KW-1185">Reference proteome</keyword>
<evidence type="ECO:0000313" key="2">
    <source>
        <dbReference type="Proteomes" id="UP001257739"/>
    </source>
</evidence>
<reference evidence="1 2" key="1">
    <citation type="submission" date="2023-07" db="EMBL/GenBank/DDBJ databases">
        <title>Sorghum-associated microbial communities from plants grown in Nebraska, USA.</title>
        <authorList>
            <person name="Schachtman D."/>
        </authorList>
    </citation>
    <scope>NUCLEOTIDE SEQUENCE [LARGE SCALE GENOMIC DNA]</scope>
    <source>
        <strain evidence="1 2">BE248</strain>
    </source>
</reference>
<dbReference type="EMBL" id="JAVDWH010000001">
    <property type="protein sequence ID" value="MDR7086695.1"/>
    <property type="molecule type" value="Genomic_DNA"/>
</dbReference>
<accession>A0ABU1UNF6</accession>
<name>A0ABU1UNF6_9ACTN</name>
<sequence>MSANPPKADAWPPFKRVRFVLVRREPWTALPVQGLVLDWRKAGRRHQALVAYVDEALHPKRIITEWMPAEKLTPIRADPNVIDYGRSPWDRRR</sequence>
<organism evidence="1 2">
    <name type="scientific">Aeromicrobium panaciterrae</name>
    <dbReference type="NCBI Taxonomy" id="363861"/>
    <lineage>
        <taxon>Bacteria</taxon>
        <taxon>Bacillati</taxon>
        <taxon>Actinomycetota</taxon>
        <taxon>Actinomycetes</taxon>
        <taxon>Propionibacteriales</taxon>
        <taxon>Nocardioidaceae</taxon>
        <taxon>Aeromicrobium</taxon>
    </lineage>
</organism>
<evidence type="ECO:0000313" key="1">
    <source>
        <dbReference type="EMBL" id="MDR7086695.1"/>
    </source>
</evidence>
<protein>
    <submittedName>
        <fullName evidence="1">Uncharacterized protein</fullName>
    </submittedName>
</protein>
<dbReference type="RefSeq" id="WP_309969037.1">
    <property type="nucleotide sequence ID" value="NZ_JAVDWH010000001.1"/>
</dbReference>
<comment type="caution">
    <text evidence="1">The sequence shown here is derived from an EMBL/GenBank/DDBJ whole genome shotgun (WGS) entry which is preliminary data.</text>
</comment>
<proteinExistence type="predicted"/>